<name>A0A9X1HVA0_9BACT</name>
<reference evidence="2" key="1">
    <citation type="submission" date="2021-09" db="EMBL/GenBank/DDBJ databases">
        <title>Fulvivirga sp. isolated from coastal sediment.</title>
        <authorList>
            <person name="Yu H."/>
        </authorList>
    </citation>
    <scope>NUCLEOTIDE SEQUENCE</scope>
    <source>
        <strain evidence="2">1062</strain>
    </source>
</reference>
<dbReference type="EMBL" id="JAIXNE010000007">
    <property type="protein sequence ID" value="MCA6078924.1"/>
    <property type="molecule type" value="Genomic_DNA"/>
</dbReference>
<proteinExistence type="predicted"/>
<dbReference type="InterPro" id="IPR025665">
    <property type="entry name" value="Beta-barrel_OMP_2"/>
</dbReference>
<organism evidence="2 3">
    <name type="scientific">Fulvivirga sedimenti</name>
    <dbReference type="NCBI Taxonomy" id="2879465"/>
    <lineage>
        <taxon>Bacteria</taxon>
        <taxon>Pseudomonadati</taxon>
        <taxon>Bacteroidota</taxon>
        <taxon>Cytophagia</taxon>
        <taxon>Cytophagales</taxon>
        <taxon>Fulvivirgaceae</taxon>
        <taxon>Fulvivirga</taxon>
    </lineage>
</organism>
<sequence>MKYSILTLLVTILIFTYSFGQETGKSVRIGTVFGWDQNVGGSKRIPTGSYTGYNPDFNKTNFSIGITMDYSLKNKIYAFTGLTYSNRDFTGTFYCEVCDFIVPPQPEPISLSFLEIPVGLRFYLLASRLKPFAEAGLINQFALQQELTTIEDSSPANAYVLSGSVGLGLEYGISRNIAMLARAAYTRGISNLIEGMDYSMQIFSINASLVGRLN</sequence>
<dbReference type="InterPro" id="IPR011250">
    <property type="entry name" value="OMP/PagP_B-barrel"/>
</dbReference>
<evidence type="ECO:0000313" key="2">
    <source>
        <dbReference type="EMBL" id="MCA6078924.1"/>
    </source>
</evidence>
<evidence type="ECO:0000259" key="1">
    <source>
        <dbReference type="Pfam" id="PF13568"/>
    </source>
</evidence>
<keyword evidence="3" id="KW-1185">Reference proteome</keyword>
<dbReference type="RefSeq" id="WP_225699783.1">
    <property type="nucleotide sequence ID" value="NZ_JAIXNE010000007.1"/>
</dbReference>
<protein>
    <submittedName>
        <fullName evidence="2">PorT family protein</fullName>
    </submittedName>
</protein>
<dbReference type="AlphaFoldDB" id="A0A9X1HVA0"/>
<dbReference type="SUPFAM" id="SSF56925">
    <property type="entry name" value="OMPA-like"/>
    <property type="match status" value="1"/>
</dbReference>
<accession>A0A9X1HVA0</accession>
<dbReference type="Proteomes" id="UP001139409">
    <property type="component" value="Unassembled WGS sequence"/>
</dbReference>
<comment type="caution">
    <text evidence="2">The sequence shown here is derived from an EMBL/GenBank/DDBJ whole genome shotgun (WGS) entry which is preliminary data.</text>
</comment>
<gene>
    <name evidence="2" type="ORF">LDX50_28880</name>
</gene>
<evidence type="ECO:0000313" key="3">
    <source>
        <dbReference type="Proteomes" id="UP001139409"/>
    </source>
</evidence>
<dbReference type="Pfam" id="PF13568">
    <property type="entry name" value="OMP_b-brl_2"/>
    <property type="match status" value="1"/>
</dbReference>
<feature type="domain" description="Outer membrane protein beta-barrel" evidence="1">
    <location>
        <begin position="59"/>
        <end position="193"/>
    </location>
</feature>